<evidence type="ECO:0000313" key="1">
    <source>
        <dbReference type="EMBL" id="CAL1680096.1"/>
    </source>
</evidence>
<keyword evidence="2" id="KW-1185">Reference proteome</keyword>
<proteinExistence type="predicted"/>
<dbReference type="EMBL" id="OZ034825">
    <property type="protein sequence ID" value="CAL1680096.1"/>
    <property type="molecule type" value="Genomic_DNA"/>
</dbReference>
<dbReference type="AlphaFoldDB" id="A0AAV2NLB7"/>
<sequence length="74" mass="8325">MKSEICEVDKTGTYPEEMEIYYAIEVPLTPACRAECSARFYPTLRRRYGASEIDASISKGGNWTGGKLWVKGWG</sequence>
<dbReference type="Proteomes" id="UP001497644">
    <property type="component" value="Chromosome 2"/>
</dbReference>
<accession>A0AAV2NLB7</accession>
<protein>
    <submittedName>
        <fullName evidence="1">Uncharacterized protein</fullName>
    </submittedName>
</protein>
<name>A0AAV2NLB7_9HYME</name>
<organism evidence="1 2">
    <name type="scientific">Lasius platythorax</name>
    <dbReference type="NCBI Taxonomy" id="488582"/>
    <lineage>
        <taxon>Eukaryota</taxon>
        <taxon>Metazoa</taxon>
        <taxon>Ecdysozoa</taxon>
        <taxon>Arthropoda</taxon>
        <taxon>Hexapoda</taxon>
        <taxon>Insecta</taxon>
        <taxon>Pterygota</taxon>
        <taxon>Neoptera</taxon>
        <taxon>Endopterygota</taxon>
        <taxon>Hymenoptera</taxon>
        <taxon>Apocrita</taxon>
        <taxon>Aculeata</taxon>
        <taxon>Formicoidea</taxon>
        <taxon>Formicidae</taxon>
        <taxon>Formicinae</taxon>
        <taxon>Lasius</taxon>
        <taxon>Lasius</taxon>
    </lineage>
</organism>
<reference evidence="1" key="1">
    <citation type="submission" date="2024-04" db="EMBL/GenBank/DDBJ databases">
        <authorList>
            <consortium name="Molecular Ecology Group"/>
        </authorList>
    </citation>
    <scope>NUCLEOTIDE SEQUENCE</scope>
</reference>
<evidence type="ECO:0000313" key="2">
    <source>
        <dbReference type="Proteomes" id="UP001497644"/>
    </source>
</evidence>
<gene>
    <name evidence="1" type="ORF">LPLAT_LOCUS6177</name>
</gene>